<feature type="compositionally biased region" description="Polar residues" evidence="8">
    <location>
        <begin position="249"/>
        <end position="265"/>
    </location>
</feature>
<keyword evidence="12" id="KW-1185">Reference proteome</keyword>
<feature type="region of interest" description="Disordered" evidence="8">
    <location>
        <begin position="249"/>
        <end position="406"/>
    </location>
</feature>
<name>A0A8K0PE66_9PEZI</name>
<feature type="compositionally biased region" description="Basic and acidic residues" evidence="8">
    <location>
        <begin position="266"/>
        <end position="279"/>
    </location>
</feature>
<organism evidence="11 12">
    <name type="scientific">Elsinoe batatas</name>
    <dbReference type="NCBI Taxonomy" id="2601811"/>
    <lineage>
        <taxon>Eukaryota</taxon>
        <taxon>Fungi</taxon>
        <taxon>Dikarya</taxon>
        <taxon>Ascomycota</taxon>
        <taxon>Pezizomycotina</taxon>
        <taxon>Dothideomycetes</taxon>
        <taxon>Dothideomycetidae</taxon>
        <taxon>Myriangiales</taxon>
        <taxon>Elsinoaceae</taxon>
        <taxon>Elsinoe</taxon>
    </lineage>
</organism>
<dbReference type="InterPro" id="IPR038051">
    <property type="entry name" value="XRCC4-like_N_sf"/>
</dbReference>
<dbReference type="InterPro" id="IPR052287">
    <property type="entry name" value="NHEJ_factor"/>
</dbReference>
<evidence type="ECO:0000259" key="9">
    <source>
        <dbReference type="Pfam" id="PF09302"/>
    </source>
</evidence>
<feature type="domain" description="XLF-like N-terminal" evidence="9">
    <location>
        <begin position="6"/>
        <end position="121"/>
    </location>
</feature>
<feature type="domain" description="XLF-like coiled-coil region" evidence="10">
    <location>
        <begin position="137"/>
        <end position="177"/>
    </location>
</feature>
<evidence type="ECO:0000256" key="3">
    <source>
        <dbReference type="ARBA" id="ARBA00023125"/>
    </source>
</evidence>
<dbReference type="PANTHER" id="PTHR32235:SF1">
    <property type="entry name" value="NON-HOMOLOGOUS END-JOINING FACTOR 1"/>
    <property type="match status" value="1"/>
</dbReference>
<dbReference type="OrthoDB" id="2155935at2759"/>
<accession>A0A8K0PE66</accession>
<evidence type="ECO:0000256" key="5">
    <source>
        <dbReference type="ARBA" id="ARBA00023242"/>
    </source>
</evidence>
<feature type="compositionally biased region" description="Basic and acidic residues" evidence="8">
    <location>
        <begin position="459"/>
        <end position="475"/>
    </location>
</feature>
<evidence type="ECO:0000256" key="8">
    <source>
        <dbReference type="SAM" id="MobiDB-lite"/>
    </source>
</evidence>
<keyword evidence="4" id="KW-0234">DNA repair</keyword>
<keyword evidence="2" id="KW-0227">DNA damage</keyword>
<evidence type="ECO:0000256" key="7">
    <source>
        <dbReference type="ARBA" id="ARBA00044529"/>
    </source>
</evidence>
<dbReference type="AlphaFoldDB" id="A0A8K0PE66"/>
<keyword evidence="5" id="KW-0539">Nucleus</keyword>
<dbReference type="CDD" id="cd22285">
    <property type="entry name" value="HD_XLF_N"/>
    <property type="match status" value="1"/>
</dbReference>
<dbReference type="Pfam" id="PF21928">
    <property type="entry name" value="XLF_CC"/>
    <property type="match status" value="1"/>
</dbReference>
<sequence>MTFSSSWRPLSATGPSNGFLVKYAFEITGYRVFLTDLREVWEEHLDRDDILTRAGDTHCPIDASEDESQQRILLEKLAEAIRGEDGATLSFRRRSRGDAVMLDLRAPLPAPLPELKWQCTLLPKGPESLLDNVTSGLIQQLHRRDQDVTSLQDVISSKDNIIKKLLDRLESMNIDLTTVFPGISNLRLSSKASQRDQIARHVKGLEPFEQGSWHTSKDDIEDCASLAAVLATTDGHAATSVRNLLDQIGSPSASFSNNHVRTSLETNHKSERGTKHGDGDVTASETDDDEFQVQQLPTTASDDQAVPVRSQIHHSPDRAESKRSSSPAQARPLDSAQPERKPKGRIGTIGRKATAKQAAPVEPPVAMPAEEKEDEDLPISIAPGATKKPKLGTIDGRRNKTAEATVSTATTAALDVGAESIPTLPTVRRTESPTSTAVQENRGRAMTAAEPEAPLQRESSGERANRRREELKRSMESQPVGGTKKKRKF</sequence>
<dbReference type="GO" id="GO:0006303">
    <property type="term" value="P:double-strand break repair via nonhomologous end joining"/>
    <property type="evidence" value="ECO:0007669"/>
    <property type="project" value="UniProtKB-ARBA"/>
</dbReference>
<keyword evidence="3" id="KW-0238">DNA-binding</keyword>
<comment type="subcellular location">
    <subcellularLocation>
        <location evidence="1">Nucleus</location>
    </subcellularLocation>
</comment>
<gene>
    <name evidence="11" type="ORF">KVT40_008839</name>
</gene>
<comment type="caution">
    <text evidence="11">The sequence shown here is derived from an EMBL/GenBank/DDBJ whole genome shotgun (WGS) entry which is preliminary data.</text>
</comment>
<protein>
    <recommendedName>
        <fullName evidence="7">Non-homologous end-joining factor 1</fullName>
    </recommendedName>
</protein>
<dbReference type="InterPro" id="IPR015381">
    <property type="entry name" value="XLF-like_N"/>
</dbReference>
<dbReference type="PANTHER" id="PTHR32235">
    <property type="entry name" value="NON-HOMOLOGOUS END-JOINING FACTOR 1"/>
    <property type="match status" value="1"/>
</dbReference>
<evidence type="ECO:0000313" key="11">
    <source>
        <dbReference type="EMBL" id="KAG8623863.1"/>
    </source>
</evidence>
<evidence type="ECO:0000256" key="1">
    <source>
        <dbReference type="ARBA" id="ARBA00004123"/>
    </source>
</evidence>
<dbReference type="Proteomes" id="UP000809789">
    <property type="component" value="Unassembled WGS sequence"/>
</dbReference>
<dbReference type="EMBL" id="JAESVG020000010">
    <property type="protein sequence ID" value="KAG8623863.1"/>
    <property type="molecule type" value="Genomic_DNA"/>
</dbReference>
<reference evidence="11" key="1">
    <citation type="submission" date="2021-07" db="EMBL/GenBank/DDBJ databases">
        <title>Elsinoe batatas strain:CRI-CJ2 Genome sequencing and assembly.</title>
        <authorList>
            <person name="Huang L."/>
        </authorList>
    </citation>
    <scope>NUCLEOTIDE SEQUENCE</scope>
    <source>
        <strain evidence="11">CRI-CJ2</strain>
    </source>
</reference>
<dbReference type="GO" id="GO:0032807">
    <property type="term" value="C:DNA ligase IV complex"/>
    <property type="evidence" value="ECO:0007669"/>
    <property type="project" value="TreeGrafter"/>
</dbReference>
<proteinExistence type="inferred from homology"/>
<dbReference type="InterPro" id="IPR053829">
    <property type="entry name" value="XLF-like_CC"/>
</dbReference>
<evidence type="ECO:0000313" key="12">
    <source>
        <dbReference type="Proteomes" id="UP000809789"/>
    </source>
</evidence>
<evidence type="ECO:0000259" key="10">
    <source>
        <dbReference type="Pfam" id="PF21928"/>
    </source>
</evidence>
<feature type="region of interest" description="Disordered" evidence="8">
    <location>
        <begin position="420"/>
        <end position="489"/>
    </location>
</feature>
<dbReference type="Pfam" id="PF09302">
    <property type="entry name" value="XLF"/>
    <property type="match status" value="1"/>
</dbReference>
<dbReference type="Gene3D" id="2.170.210.10">
    <property type="entry name" value="DNA double-strand break repair and VJ recombination XRCC4, N-terminal"/>
    <property type="match status" value="1"/>
</dbReference>
<evidence type="ECO:0000256" key="2">
    <source>
        <dbReference type="ARBA" id="ARBA00022763"/>
    </source>
</evidence>
<feature type="compositionally biased region" description="Polar residues" evidence="8">
    <location>
        <begin position="292"/>
        <end position="302"/>
    </location>
</feature>
<evidence type="ECO:0000256" key="6">
    <source>
        <dbReference type="ARBA" id="ARBA00025747"/>
    </source>
</evidence>
<feature type="compositionally biased region" description="Basic and acidic residues" evidence="8">
    <location>
        <begin position="314"/>
        <end position="323"/>
    </location>
</feature>
<dbReference type="GO" id="GO:0045027">
    <property type="term" value="F:DNA end binding"/>
    <property type="evidence" value="ECO:0007669"/>
    <property type="project" value="TreeGrafter"/>
</dbReference>
<comment type="similarity">
    <text evidence="6">Belongs to the XRCC4-XLF family. XLF subfamily.</text>
</comment>
<evidence type="ECO:0000256" key="4">
    <source>
        <dbReference type="ARBA" id="ARBA00023204"/>
    </source>
</evidence>